<keyword evidence="1" id="KW-0175">Coiled coil</keyword>
<dbReference type="SMART" id="SM00213">
    <property type="entry name" value="UBQ"/>
    <property type="match status" value="1"/>
</dbReference>
<dbReference type="EMBL" id="JBICCN010000238">
    <property type="protein sequence ID" value="KAL3084231.1"/>
    <property type="molecule type" value="Genomic_DNA"/>
</dbReference>
<proteinExistence type="predicted"/>
<protein>
    <recommendedName>
        <fullName evidence="3">Ubiquitin-like domain-containing protein</fullName>
    </recommendedName>
</protein>
<dbReference type="PRINTS" id="PR00348">
    <property type="entry name" value="UBIQUITIN"/>
</dbReference>
<gene>
    <name evidence="4" type="ORF">niasHS_009719</name>
</gene>
<feature type="domain" description="Ubiquitin-like" evidence="3">
    <location>
        <begin position="207"/>
        <end position="282"/>
    </location>
</feature>
<dbReference type="AlphaFoldDB" id="A0ABD2IY41"/>
<dbReference type="InterPro" id="IPR050158">
    <property type="entry name" value="Ubiquitin_ubiquitin-like"/>
</dbReference>
<dbReference type="PANTHER" id="PTHR10666">
    <property type="entry name" value="UBIQUITIN"/>
    <property type="match status" value="1"/>
</dbReference>
<dbReference type="Pfam" id="PF00240">
    <property type="entry name" value="ubiquitin"/>
    <property type="match status" value="1"/>
</dbReference>
<organism evidence="4 5">
    <name type="scientific">Heterodera schachtii</name>
    <name type="common">Sugarbeet cyst nematode worm</name>
    <name type="synonym">Tylenchus schachtii</name>
    <dbReference type="NCBI Taxonomy" id="97005"/>
    <lineage>
        <taxon>Eukaryota</taxon>
        <taxon>Metazoa</taxon>
        <taxon>Ecdysozoa</taxon>
        <taxon>Nematoda</taxon>
        <taxon>Chromadorea</taxon>
        <taxon>Rhabditida</taxon>
        <taxon>Tylenchina</taxon>
        <taxon>Tylenchomorpha</taxon>
        <taxon>Tylenchoidea</taxon>
        <taxon>Heteroderidae</taxon>
        <taxon>Heteroderinae</taxon>
        <taxon>Heterodera</taxon>
    </lineage>
</organism>
<evidence type="ECO:0000313" key="4">
    <source>
        <dbReference type="EMBL" id="KAL3084231.1"/>
    </source>
</evidence>
<name>A0ABD2IY41_HETSC</name>
<reference evidence="4 5" key="1">
    <citation type="submission" date="2024-10" db="EMBL/GenBank/DDBJ databases">
        <authorList>
            <person name="Kim D."/>
        </authorList>
    </citation>
    <scope>NUCLEOTIDE SEQUENCE [LARGE SCALE GENOMIC DNA]</scope>
    <source>
        <strain evidence="4">Taebaek</strain>
    </source>
</reference>
<dbReference type="InterPro" id="IPR029071">
    <property type="entry name" value="Ubiquitin-like_domsf"/>
</dbReference>
<feature type="region of interest" description="Disordered" evidence="2">
    <location>
        <begin position="179"/>
        <end position="205"/>
    </location>
</feature>
<feature type="coiled-coil region" evidence="1">
    <location>
        <begin position="86"/>
        <end position="125"/>
    </location>
</feature>
<evidence type="ECO:0000259" key="3">
    <source>
        <dbReference type="PROSITE" id="PS50053"/>
    </source>
</evidence>
<evidence type="ECO:0000256" key="1">
    <source>
        <dbReference type="SAM" id="Coils"/>
    </source>
</evidence>
<dbReference type="SUPFAM" id="SSF54236">
    <property type="entry name" value="Ubiquitin-like"/>
    <property type="match status" value="1"/>
</dbReference>
<dbReference type="PROSITE" id="PS50053">
    <property type="entry name" value="UBIQUITIN_2"/>
    <property type="match status" value="1"/>
</dbReference>
<sequence>MFKRPQNKSTGKAKVINGNDQTEGIAGPSAAHQQQNVSAQYHQDLTKLELGNKSYPFSCEFPRWLLAGPSAAHQQQNVSAQYHQGLSKLELENRLLKAELKQKEMMEEIKKLKDAKMEQQQKEDDLVGHTQKLADEQKKCFDKYEALEKELARKYICIGQFAKLLTRIDKLEAQINGPKEIGQGTKSSMPVEKQINEDPNSTNRSGMKIDLKTMAGKIITLNVDPNTTIKEIKAKIEDIEHIPIIQLRLIFDGYVLSEDRTLADYHIGNGAKIYIVQNQCGYGVMMSRDVAHRVHDYLPTPARRWKVRRRRFADGRFADKTFRRQTIRR</sequence>
<comment type="caution">
    <text evidence="4">The sequence shown here is derived from an EMBL/GenBank/DDBJ whole genome shotgun (WGS) entry which is preliminary data.</text>
</comment>
<evidence type="ECO:0000313" key="5">
    <source>
        <dbReference type="Proteomes" id="UP001620645"/>
    </source>
</evidence>
<feature type="region of interest" description="Disordered" evidence="2">
    <location>
        <begin position="1"/>
        <end position="36"/>
    </location>
</feature>
<evidence type="ECO:0000256" key="2">
    <source>
        <dbReference type="SAM" id="MobiDB-lite"/>
    </source>
</evidence>
<dbReference type="Proteomes" id="UP001620645">
    <property type="component" value="Unassembled WGS sequence"/>
</dbReference>
<dbReference type="InterPro" id="IPR000626">
    <property type="entry name" value="Ubiquitin-like_dom"/>
</dbReference>
<dbReference type="InterPro" id="IPR019956">
    <property type="entry name" value="Ubiquitin_dom"/>
</dbReference>
<keyword evidence="5" id="KW-1185">Reference proteome</keyword>
<dbReference type="Gene3D" id="3.10.20.90">
    <property type="entry name" value="Phosphatidylinositol 3-kinase Catalytic Subunit, Chain A, domain 1"/>
    <property type="match status" value="1"/>
</dbReference>
<accession>A0ABD2IY41</accession>
<dbReference type="CDD" id="cd17039">
    <property type="entry name" value="Ubl_ubiquitin_like"/>
    <property type="match status" value="1"/>
</dbReference>